<keyword evidence="3" id="KW-1185">Reference proteome</keyword>
<accession>A0A0L0D4T4</accession>
<sequence length="322" mass="34601">MGSFLSVMFGTEDQPPPEEGVGETVHFDNNDFAGGDRRRRADAVGGGGVVDSLARALTKSVPAADAVSVFGGQRLCFGDYSESVSGDRAWTRFGLRLLFFRPPGVFVLKLWSATKDGDGATLADDQLVVTGRWTAGRGQTLELISDAVRIRRYVAPGYAQYASSRAVFPPIDPPASLTRRALATHGGAWELHPQGISALRTSNIVLSAQYELTPAPVPTLAAIVVAKNQPPVWIRGLLFQAFDPELPLAAEWPSISPFDDMDIAGVVREPLPYRTGPGRDVDRYTTALDDGSETRSDDSDGVGMFPILPDYENGSDSAESRS</sequence>
<dbReference type="AlphaFoldDB" id="A0A0L0D4T4"/>
<organism evidence="2 3">
    <name type="scientific">Thecamonas trahens ATCC 50062</name>
    <dbReference type="NCBI Taxonomy" id="461836"/>
    <lineage>
        <taxon>Eukaryota</taxon>
        <taxon>Apusozoa</taxon>
        <taxon>Apusomonadida</taxon>
        <taxon>Apusomonadidae</taxon>
        <taxon>Thecamonas</taxon>
    </lineage>
</organism>
<feature type="region of interest" description="Disordered" evidence="1">
    <location>
        <begin position="1"/>
        <end position="22"/>
    </location>
</feature>
<evidence type="ECO:0000256" key="1">
    <source>
        <dbReference type="SAM" id="MobiDB-lite"/>
    </source>
</evidence>
<dbReference type="Proteomes" id="UP000054408">
    <property type="component" value="Unassembled WGS sequence"/>
</dbReference>
<dbReference type="EMBL" id="GL349442">
    <property type="protein sequence ID" value="KNC46318.1"/>
    <property type="molecule type" value="Genomic_DNA"/>
</dbReference>
<evidence type="ECO:0000313" key="3">
    <source>
        <dbReference type="Proteomes" id="UP000054408"/>
    </source>
</evidence>
<dbReference type="RefSeq" id="XP_013760611.1">
    <property type="nucleotide sequence ID" value="XM_013905157.1"/>
</dbReference>
<reference evidence="2 3" key="1">
    <citation type="submission" date="2010-05" db="EMBL/GenBank/DDBJ databases">
        <title>The Genome Sequence of Thecamonas trahens ATCC 50062.</title>
        <authorList>
            <consortium name="The Broad Institute Genome Sequencing Platform"/>
            <person name="Russ C."/>
            <person name="Cuomo C."/>
            <person name="Shea T."/>
            <person name="Young S.K."/>
            <person name="Zeng Q."/>
            <person name="Koehrsen M."/>
            <person name="Haas B."/>
            <person name="Borodovsky M."/>
            <person name="Guigo R."/>
            <person name="Alvarado L."/>
            <person name="Berlin A."/>
            <person name="Bochicchio J."/>
            <person name="Borenstein D."/>
            <person name="Chapman S."/>
            <person name="Chen Z."/>
            <person name="Freedman E."/>
            <person name="Gellesch M."/>
            <person name="Goldberg J."/>
            <person name="Griggs A."/>
            <person name="Gujja S."/>
            <person name="Heilman E."/>
            <person name="Heiman D."/>
            <person name="Hepburn T."/>
            <person name="Howarth C."/>
            <person name="Jen D."/>
            <person name="Larson L."/>
            <person name="Mehta T."/>
            <person name="Park D."/>
            <person name="Pearson M."/>
            <person name="Roberts A."/>
            <person name="Saif S."/>
            <person name="Shenoy N."/>
            <person name="Sisk P."/>
            <person name="Stolte C."/>
            <person name="Sykes S."/>
            <person name="Thomson T."/>
            <person name="Walk T."/>
            <person name="White J."/>
            <person name="Yandava C."/>
            <person name="Burger G."/>
            <person name="Gray M.W."/>
            <person name="Holland P.W.H."/>
            <person name="King N."/>
            <person name="Lang F.B.F."/>
            <person name="Roger A.J."/>
            <person name="Ruiz-Trillo I."/>
            <person name="Lander E."/>
            <person name="Nusbaum C."/>
        </authorList>
    </citation>
    <scope>NUCLEOTIDE SEQUENCE [LARGE SCALE GENOMIC DNA]</scope>
    <source>
        <strain evidence="2 3">ATCC 50062</strain>
    </source>
</reference>
<proteinExistence type="predicted"/>
<protein>
    <submittedName>
        <fullName evidence="2">Uncharacterized protein</fullName>
    </submittedName>
</protein>
<dbReference type="GeneID" id="25562422"/>
<name>A0A0L0D4T4_THETB</name>
<feature type="region of interest" description="Disordered" evidence="1">
    <location>
        <begin position="272"/>
        <end position="322"/>
    </location>
</feature>
<evidence type="ECO:0000313" key="2">
    <source>
        <dbReference type="EMBL" id="KNC46318.1"/>
    </source>
</evidence>
<gene>
    <name evidence="2" type="ORF">AMSG_02769</name>
</gene>